<dbReference type="Proteomes" id="UP000823749">
    <property type="component" value="Chromosome 3"/>
</dbReference>
<protein>
    <submittedName>
        <fullName evidence="1">Uncharacterized protein</fullName>
    </submittedName>
</protein>
<proteinExistence type="predicted"/>
<dbReference type="EMBL" id="JACTNZ010000003">
    <property type="protein sequence ID" value="KAG5557566.1"/>
    <property type="molecule type" value="Genomic_DNA"/>
</dbReference>
<organism evidence="1 2">
    <name type="scientific">Rhododendron griersonianum</name>
    <dbReference type="NCBI Taxonomy" id="479676"/>
    <lineage>
        <taxon>Eukaryota</taxon>
        <taxon>Viridiplantae</taxon>
        <taxon>Streptophyta</taxon>
        <taxon>Embryophyta</taxon>
        <taxon>Tracheophyta</taxon>
        <taxon>Spermatophyta</taxon>
        <taxon>Magnoliopsida</taxon>
        <taxon>eudicotyledons</taxon>
        <taxon>Gunneridae</taxon>
        <taxon>Pentapetalae</taxon>
        <taxon>asterids</taxon>
        <taxon>Ericales</taxon>
        <taxon>Ericaceae</taxon>
        <taxon>Ericoideae</taxon>
        <taxon>Rhodoreae</taxon>
        <taxon>Rhododendron</taxon>
    </lineage>
</organism>
<evidence type="ECO:0000313" key="2">
    <source>
        <dbReference type="Proteomes" id="UP000823749"/>
    </source>
</evidence>
<reference evidence="1" key="1">
    <citation type="submission" date="2020-08" db="EMBL/GenBank/DDBJ databases">
        <title>Plant Genome Project.</title>
        <authorList>
            <person name="Zhang R.-G."/>
        </authorList>
    </citation>
    <scope>NUCLEOTIDE SEQUENCE</scope>
    <source>
        <strain evidence="1">WSP0</strain>
        <tissue evidence="1">Leaf</tissue>
    </source>
</reference>
<accession>A0AAV6KYK5</accession>
<name>A0AAV6KYK5_9ERIC</name>
<comment type="caution">
    <text evidence="1">The sequence shown here is derived from an EMBL/GenBank/DDBJ whole genome shotgun (WGS) entry which is preliminary data.</text>
</comment>
<sequence length="65" mass="7686">MEMSLRRRRRNSMSNSCLSTICKTSTRICIISDKLKVLMSTRRLSINLLLELIWMKVKIKWLQGT</sequence>
<gene>
    <name evidence="1" type="ORF">RHGRI_007718</name>
</gene>
<evidence type="ECO:0000313" key="1">
    <source>
        <dbReference type="EMBL" id="KAG5557566.1"/>
    </source>
</evidence>
<keyword evidence="2" id="KW-1185">Reference proteome</keyword>
<dbReference type="AlphaFoldDB" id="A0AAV6KYK5"/>